<dbReference type="Pfam" id="PF20499">
    <property type="entry name" value="DUF6729"/>
    <property type="match status" value="1"/>
</dbReference>
<evidence type="ECO:0000256" key="1">
    <source>
        <dbReference type="SAM" id="MobiDB-lite"/>
    </source>
</evidence>
<feature type="region of interest" description="Disordered" evidence="1">
    <location>
        <begin position="1"/>
        <end position="40"/>
    </location>
</feature>
<keyword evidence="4" id="KW-1185">Reference proteome</keyword>
<dbReference type="Proteomes" id="UP001460270">
    <property type="component" value="Unassembled WGS sequence"/>
</dbReference>
<comment type="caution">
    <text evidence="3">The sequence shown here is derived from an EMBL/GenBank/DDBJ whole genome shotgun (WGS) entry which is preliminary data.</text>
</comment>
<dbReference type="InterPro" id="IPR046616">
    <property type="entry name" value="DUF6729"/>
</dbReference>
<dbReference type="PANTHER" id="PTHR24401">
    <property type="entry name" value="SI:CH211-243P7.3-RELATED"/>
    <property type="match status" value="1"/>
</dbReference>
<proteinExistence type="predicted"/>
<feature type="compositionally biased region" description="Polar residues" evidence="1">
    <location>
        <begin position="7"/>
        <end position="26"/>
    </location>
</feature>
<feature type="domain" description="DUF6729" evidence="2">
    <location>
        <begin position="174"/>
        <end position="407"/>
    </location>
</feature>
<evidence type="ECO:0000259" key="2">
    <source>
        <dbReference type="Pfam" id="PF20499"/>
    </source>
</evidence>
<sequence length="1231" mass="136870">MAIDLKAQQSAETNATKQPTSSQLSATGPLLPTASQLSATGPLLPTASQLSATGPLLHTAGQLSATGPKTVPVSSLRSLLVGRSQDSGTLTRNIKRLIGSSKVTPSLATSRVRQCSVPSSSMTAKTDALAGCSSSMPHSESAPVELDDKTLMEEAAKVEKEHMTGPRVCLPAGWLLSLPEVDQRWISKELFRWSRTNQPELDIDKVDRMWWYPPRPSLSSSAIPSLEQYFGHPLFLWMPRKLWRVKLVCPHPDCGLAELTSAGIHQKIRQVIGLSSCYYMASEYLACKACKRKVIAWSHPIVSQLDIGHRIRFPCQLTGKLGCDIEVVRLMRRRGLGNSSSHLIRQLEEQHAERWLEQQIQFQTEYKGIVQAVASGLIRPVPLVELPAMPTVPKHRWLMQVYAQDVLCRLDELKASITSLYGQVLKLDSTKKIVRKLAGHARSTAAWATNVGNEFGQVIMSVLTASEGWGLSKMVDGLVNRYKEAGIAPPKILYTDRDCCGNSHLHKIFRAWPNLCIRLDVWHFMRRIATGCNTDSHALYSGFMAQLSRCIFVWDQSDLQRLTAAKRAELEARHMHPSDDDVMRNITKMEMQLHCRRAVRPTKEIEIMLEQLLEAYDGSCNSLGVPLINSERMTEIWKAQRHHIPCLQDPPGFQLYIQTGTVTKGTLASDTFFQAYLVDGLARWNEDRFMAAQGVDKPHSYSGLLRHAANQLSQEIYGKNIVDYTVPRKYTGELIGIEYLYDQNNTVMQDYKLTLASMEAESSVISDEEPEVPPSAIEDPTVTSLDTIWPCKDNGSSAPVTCTPQSKASEATAAALQSPDTTASLGCVFPPPDTTLCISTASGPAASKSFAFTSTLPIQRVSWTDNVQGFKEVQDLADYLFKMKDHSLALTNEEASEIIALWSHLQDYDKKRTVYPPRYQETLSKGRFRATKKNVAPGVERALQVVEVQHSGQTATEYVRDFLSGSAVSTEQHDVLRERSVLEQGIIAPATKITSASLPPAAVTKPVVPRADNPHVFVLPPNTAGMAQLKKKYNPAPDVRPPFLAALEPTSQPLQTVSLALQCAPLPPRFILPAPSLVPQAPVRLQPAPATRLFQTVPTYHHSVPQVNHPVPQIIQFPSPTIRQAPQFILPSPQTLSSLAPASRGQVPYTTQLYQQKKQKEEESGKRKRSYTRKSDTILCKYCEKDRNPATHHQYFGNWYCEATATQSLAEWRKDMEGRGYGRKKQKKEES</sequence>
<evidence type="ECO:0000313" key="3">
    <source>
        <dbReference type="EMBL" id="KAK7940034.1"/>
    </source>
</evidence>
<dbReference type="EMBL" id="JBBPFD010000002">
    <property type="protein sequence ID" value="KAK7940034.1"/>
    <property type="molecule type" value="Genomic_DNA"/>
</dbReference>
<reference evidence="4" key="1">
    <citation type="submission" date="2024-04" db="EMBL/GenBank/DDBJ databases">
        <title>Salinicola lusitanus LLJ914,a marine bacterium isolated from the Okinawa Trough.</title>
        <authorList>
            <person name="Li J."/>
        </authorList>
    </citation>
    <scope>NUCLEOTIDE SEQUENCE [LARGE SCALE GENOMIC DNA]</scope>
</reference>
<evidence type="ECO:0000313" key="4">
    <source>
        <dbReference type="Proteomes" id="UP001460270"/>
    </source>
</evidence>
<gene>
    <name evidence="3" type="ORF">WMY93_003360</name>
</gene>
<protein>
    <recommendedName>
        <fullName evidence="2">DUF6729 domain-containing protein</fullName>
    </recommendedName>
</protein>
<name>A0AAW0Q7B7_9GOBI</name>
<dbReference type="AlphaFoldDB" id="A0AAW0Q7B7"/>
<accession>A0AAW0Q7B7</accession>
<organism evidence="3 4">
    <name type="scientific">Mugilogobius chulae</name>
    <name type="common">yellowstripe goby</name>
    <dbReference type="NCBI Taxonomy" id="88201"/>
    <lineage>
        <taxon>Eukaryota</taxon>
        <taxon>Metazoa</taxon>
        <taxon>Chordata</taxon>
        <taxon>Craniata</taxon>
        <taxon>Vertebrata</taxon>
        <taxon>Euteleostomi</taxon>
        <taxon>Actinopterygii</taxon>
        <taxon>Neopterygii</taxon>
        <taxon>Teleostei</taxon>
        <taxon>Neoteleostei</taxon>
        <taxon>Acanthomorphata</taxon>
        <taxon>Gobiaria</taxon>
        <taxon>Gobiiformes</taxon>
        <taxon>Gobioidei</taxon>
        <taxon>Gobiidae</taxon>
        <taxon>Gobionellinae</taxon>
        <taxon>Mugilogobius</taxon>
    </lineage>
</organism>
<dbReference type="PANTHER" id="PTHR24401:SF29">
    <property type="entry name" value="SI:CH211-243P7.3-RELATED"/>
    <property type="match status" value="1"/>
</dbReference>